<dbReference type="SUPFAM" id="SSF159121">
    <property type="entry name" value="BC4932-like"/>
    <property type="match status" value="1"/>
</dbReference>
<dbReference type="EMBL" id="JAKTTI010000022">
    <property type="protein sequence ID" value="MCH1626430.1"/>
    <property type="molecule type" value="Genomic_DNA"/>
</dbReference>
<accession>A0AAW5E0J4</accession>
<dbReference type="InterPro" id="IPR036166">
    <property type="entry name" value="YxeA-like_sf"/>
</dbReference>
<dbReference type="PANTHER" id="PTHR36433">
    <property type="entry name" value="HYPOTHETICAL CYTOSOLIC PROTEIN"/>
    <property type="match status" value="1"/>
</dbReference>
<evidence type="ECO:0000313" key="2">
    <source>
        <dbReference type="Proteomes" id="UP001431131"/>
    </source>
</evidence>
<reference evidence="1" key="1">
    <citation type="submission" date="2022-02" db="EMBL/GenBank/DDBJ databases">
        <title>Fredinandcohnia quinoae sp. nov. isolated from Chenopodium quinoa seeds.</title>
        <authorList>
            <person name="Saati-Santamaria Z."/>
            <person name="Flores-Felix J.D."/>
            <person name="Igual J.M."/>
            <person name="Velazquez E."/>
            <person name="Garcia-Fraile P."/>
            <person name="Martinez-Molina E."/>
        </authorList>
    </citation>
    <scope>NUCLEOTIDE SEQUENCE</scope>
    <source>
        <strain evidence="1">SECRCQ15</strain>
    </source>
</reference>
<dbReference type="PANTHER" id="PTHR36433:SF2">
    <property type="entry name" value="YXEA FAMILY PROTEIN"/>
    <property type="match status" value="1"/>
</dbReference>
<dbReference type="RefSeq" id="WP_240256347.1">
    <property type="nucleotide sequence ID" value="NZ_JAKTTI010000022.1"/>
</dbReference>
<name>A0AAW5E0J4_9BACI</name>
<protein>
    <submittedName>
        <fullName evidence="1">YxeA family protein</fullName>
    </submittedName>
</protein>
<dbReference type="NCBIfam" id="TIGR01655">
    <property type="entry name" value="yxeA_fam"/>
    <property type="match status" value="1"/>
</dbReference>
<dbReference type="InterPro" id="IPR006542">
    <property type="entry name" value="DUF1093"/>
</dbReference>
<gene>
    <name evidence="1" type="ORF">MJG50_13910</name>
</gene>
<dbReference type="AlphaFoldDB" id="A0AAW5E0J4"/>
<dbReference type="Gene3D" id="2.40.50.480">
    <property type="match status" value="1"/>
</dbReference>
<sequence length="120" mass="13526">MKKAIAVVILILVGIGAFLIKGGVIIDRINPFVKVDEYYTIVDTKGKHLGKDSIRKNKESYEYQFIGYNVEGKKQEVTIKVTKDLRIGAYLKITAKGQNGKSWTEVQPDEIPEKVKKKLS</sequence>
<evidence type="ECO:0000313" key="1">
    <source>
        <dbReference type="EMBL" id="MCH1626430.1"/>
    </source>
</evidence>
<proteinExistence type="predicted"/>
<comment type="caution">
    <text evidence="1">The sequence shown here is derived from an EMBL/GenBank/DDBJ whole genome shotgun (WGS) entry which is preliminary data.</text>
</comment>
<dbReference type="Proteomes" id="UP001431131">
    <property type="component" value="Unassembled WGS sequence"/>
</dbReference>
<dbReference type="Pfam" id="PF06486">
    <property type="entry name" value="DUF1093"/>
    <property type="match status" value="1"/>
</dbReference>
<organism evidence="1 2">
    <name type="scientific">Fredinandcohnia quinoae</name>
    <dbReference type="NCBI Taxonomy" id="2918902"/>
    <lineage>
        <taxon>Bacteria</taxon>
        <taxon>Bacillati</taxon>
        <taxon>Bacillota</taxon>
        <taxon>Bacilli</taxon>
        <taxon>Bacillales</taxon>
        <taxon>Bacillaceae</taxon>
        <taxon>Fredinandcohnia</taxon>
    </lineage>
</organism>
<keyword evidence="2" id="KW-1185">Reference proteome</keyword>